<organism evidence="6 7">
    <name type="scientific">candidate division WOR-3 bacterium</name>
    <dbReference type="NCBI Taxonomy" id="2052148"/>
    <lineage>
        <taxon>Bacteria</taxon>
        <taxon>Bacteria division WOR-3</taxon>
    </lineage>
</organism>
<evidence type="ECO:0000256" key="4">
    <source>
        <dbReference type="ARBA" id="ARBA00023014"/>
    </source>
</evidence>
<dbReference type="GO" id="GO:0046872">
    <property type="term" value="F:metal ion binding"/>
    <property type="evidence" value="ECO:0007669"/>
    <property type="project" value="UniProtKB-KW"/>
</dbReference>
<dbReference type="AlphaFoldDB" id="A0A937XHA4"/>
<keyword evidence="3" id="KW-0408">Iron</keyword>
<dbReference type="SUPFAM" id="SSF102114">
    <property type="entry name" value="Radical SAM enzymes"/>
    <property type="match status" value="1"/>
</dbReference>
<dbReference type="PROSITE" id="PS51918">
    <property type="entry name" value="RADICAL_SAM"/>
    <property type="match status" value="1"/>
</dbReference>
<accession>A0A937XHA4</accession>
<keyword evidence="4" id="KW-0411">Iron-sulfur</keyword>
<dbReference type="CDD" id="cd01335">
    <property type="entry name" value="Radical_SAM"/>
    <property type="match status" value="1"/>
</dbReference>
<dbReference type="InterPro" id="IPR013785">
    <property type="entry name" value="Aldolase_TIM"/>
</dbReference>
<keyword evidence="1" id="KW-0949">S-adenosyl-L-methionine</keyword>
<dbReference type="EMBL" id="VGIR01000038">
    <property type="protein sequence ID" value="MBM3331643.1"/>
    <property type="molecule type" value="Genomic_DNA"/>
</dbReference>
<dbReference type="Gene3D" id="3.20.20.70">
    <property type="entry name" value="Aldolase class I"/>
    <property type="match status" value="1"/>
</dbReference>
<sequence>MAVRWVGIRNRTGRRNGREQLTTRFFEQVRRTPLLRLPLKGSIDLTYRCNNNCRHCWVRVPAGGPEAELSFDEIRRIADEARAMGCREWSISGGEPMLRPDFPEIFDYLTRKARSYTLNSNGTLITPEIARLLARKGSKMIALYGATAEVHDHITRSPGSFDAVIRGCRYLKEAGAGFIMQLVPMRDSYQQFDEMVRLAKSLSSHHRVGAPWLYLSACGSAERNTEIARQRLDPKDVVALDQPDLAYEQSEEPESTVHRTPLTVNGDDRLFAGCITGRRDFHVDPYGRMTFCSFIKDPALSFDLRTGTFRTAWEEFIPDLADKVRGGDEYLENCGSCGHRQDCRWCGAFGLLEHGRYGARVEYLCEVARENRSSKEEWRRDHRRYFEIAGITLQVESDLPFTDQTFDPKFSKFLKDGPGPDVVTIRHHFELPCLKPDKLGREVYRKPPWAIYRKGQSWVYLGISPDSDDERFHQVVVFNNDYSRGEFYRPNEDEFQAGNLHSLTLFPTDQILLAQLLADRQGCFLHSAGAIVGPASDPCTNSRNKQQSEGSGLLFLGHSEAGKSTTVKLIRDQAEILCDDRNIVRWEPDGFRVYGSWSHGEVPLVSASSAPLRAILFIEKSLNNRLVLVADRNEVLKRLLACVIRPMETAGWWEKTLSLIEALAREVPSYIMEFDKSGRIVEQILALARREAKVEARSEETG</sequence>
<dbReference type="GO" id="GO:0003824">
    <property type="term" value="F:catalytic activity"/>
    <property type="evidence" value="ECO:0007669"/>
    <property type="project" value="InterPro"/>
</dbReference>
<evidence type="ECO:0000313" key="6">
    <source>
        <dbReference type="EMBL" id="MBM3331643.1"/>
    </source>
</evidence>
<dbReference type="Pfam" id="PF04055">
    <property type="entry name" value="Radical_SAM"/>
    <property type="match status" value="1"/>
</dbReference>
<protein>
    <submittedName>
        <fullName evidence="6">Radical SAM protein</fullName>
    </submittedName>
</protein>
<evidence type="ECO:0000259" key="5">
    <source>
        <dbReference type="PROSITE" id="PS51918"/>
    </source>
</evidence>
<evidence type="ECO:0000313" key="7">
    <source>
        <dbReference type="Proteomes" id="UP000779900"/>
    </source>
</evidence>
<dbReference type="InterPro" id="IPR058240">
    <property type="entry name" value="rSAM_sf"/>
</dbReference>
<keyword evidence="2" id="KW-0479">Metal-binding</keyword>
<dbReference type="SFLD" id="SFLDG01386">
    <property type="entry name" value="main_SPASM_domain-containing"/>
    <property type="match status" value="1"/>
</dbReference>
<dbReference type="InterPro" id="IPR050377">
    <property type="entry name" value="Radical_SAM_PqqE_MftC-like"/>
</dbReference>
<feature type="domain" description="Radical SAM core" evidence="5">
    <location>
        <begin position="35"/>
        <end position="251"/>
    </location>
</feature>
<evidence type="ECO:0000256" key="1">
    <source>
        <dbReference type="ARBA" id="ARBA00022691"/>
    </source>
</evidence>
<dbReference type="PANTHER" id="PTHR11228:SF7">
    <property type="entry name" value="PQQA PEPTIDE CYCLASE"/>
    <property type="match status" value="1"/>
</dbReference>
<proteinExistence type="predicted"/>
<dbReference type="SFLD" id="SFLDS00029">
    <property type="entry name" value="Radical_SAM"/>
    <property type="match status" value="1"/>
</dbReference>
<dbReference type="Proteomes" id="UP000779900">
    <property type="component" value="Unassembled WGS sequence"/>
</dbReference>
<dbReference type="SFLD" id="SFLDG01067">
    <property type="entry name" value="SPASM/twitch_domain_containing"/>
    <property type="match status" value="1"/>
</dbReference>
<comment type="caution">
    <text evidence="6">The sequence shown here is derived from an EMBL/GenBank/DDBJ whole genome shotgun (WGS) entry which is preliminary data.</text>
</comment>
<dbReference type="GO" id="GO:0051536">
    <property type="term" value="F:iron-sulfur cluster binding"/>
    <property type="evidence" value="ECO:0007669"/>
    <property type="project" value="UniProtKB-KW"/>
</dbReference>
<name>A0A937XHA4_UNCW3</name>
<evidence type="ECO:0000256" key="2">
    <source>
        <dbReference type="ARBA" id="ARBA00022723"/>
    </source>
</evidence>
<evidence type="ECO:0000256" key="3">
    <source>
        <dbReference type="ARBA" id="ARBA00023004"/>
    </source>
</evidence>
<dbReference type="PANTHER" id="PTHR11228">
    <property type="entry name" value="RADICAL SAM DOMAIN PROTEIN"/>
    <property type="match status" value="1"/>
</dbReference>
<dbReference type="InterPro" id="IPR007197">
    <property type="entry name" value="rSAM"/>
</dbReference>
<reference evidence="6" key="1">
    <citation type="submission" date="2019-03" db="EMBL/GenBank/DDBJ databases">
        <title>Lake Tanganyika Metagenome-Assembled Genomes (MAGs).</title>
        <authorList>
            <person name="Tran P."/>
        </authorList>
    </citation>
    <scope>NUCLEOTIDE SEQUENCE</scope>
    <source>
        <strain evidence="6">K_DeepCast_150m_m2_040</strain>
    </source>
</reference>
<gene>
    <name evidence="6" type="ORF">FJY68_07315</name>
</gene>